<sequence>MAVEKQGKEQFSGSLFKACLSGLDTLGLRSVVRTMVPPHVQRLMDAPPPSTAWLDGDELPLLFNAVQRLQGQEGLRQLGYAAMSITMGRFLKPLMQTMFSRYGHGPAALFHHLESIFRPFFQELEFHFLADGARSGTVQIRSKHPKGPASWAAWEGALRILFEECGIRTGVISPGVLSEGGLLSSMRVRW</sequence>
<protein>
    <recommendedName>
        <fullName evidence="3">Myxococcales-restricted protein, TIGR02265 family</fullName>
    </recommendedName>
</protein>
<reference evidence="2" key="1">
    <citation type="submission" date="2016-10" db="EMBL/GenBank/DDBJ databases">
        <authorList>
            <person name="Varghese N."/>
            <person name="Submissions S."/>
        </authorList>
    </citation>
    <scope>NUCLEOTIDE SEQUENCE [LARGE SCALE GENOMIC DNA]</scope>
    <source>
        <strain evidence="2">DSM 17044</strain>
    </source>
</reference>
<keyword evidence="2" id="KW-1185">Reference proteome</keyword>
<evidence type="ECO:0000313" key="2">
    <source>
        <dbReference type="Proteomes" id="UP000182719"/>
    </source>
</evidence>
<proteinExistence type="predicted"/>
<dbReference type="RefSeq" id="WP_075009371.1">
    <property type="nucleotide sequence ID" value="NZ_FOAP01000017.1"/>
</dbReference>
<dbReference type="Proteomes" id="UP000182719">
    <property type="component" value="Unassembled WGS sequence"/>
</dbReference>
<evidence type="ECO:0008006" key="3">
    <source>
        <dbReference type="Google" id="ProtNLM"/>
    </source>
</evidence>
<gene>
    <name evidence="1" type="ORF">SAMN05444354_11713</name>
</gene>
<organism evidence="1 2">
    <name type="scientific">Stigmatella aurantiaca</name>
    <dbReference type="NCBI Taxonomy" id="41"/>
    <lineage>
        <taxon>Bacteria</taxon>
        <taxon>Pseudomonadati</taxon>
        <taxon>Myxococcota</taxon>
        <taxon>Myxococcia</taxon>
        <taxon>Myxococcales</taxon>
        <taxon>Cystobacterineae</taxon>
        <taxon>Archangiaceae</taxon>
        <taxon>Stigmatella</taxon>
    </lineage>
</organism>
<accession>A0A1H7YFX0</accession>
<evidence type="ECO:0000313" key="1">
    <source>
        <dbReference type="EMBL" id="SEM45156.1"/>
    </source>
</evidence>
<dbReference type="OrthoDB" id="5517671at2"/>
<name>A0A1H7YFX0_STIAU</name>
<dbReference type="EMBL" id="FOAP01000017">
    <property type="protein sequence ID" value="SEM45156.1"/>
    <property type="molecule type" value="Genomic_DNA"/>
</dbReference>
<dbReference type="AlphaFoldDB" id="A0A1H7YFX0"/>